<evidence type="ECO:0000256" key="2">
    <source>
        <dbReference type="SAM" id="SignalP"/>
    </source>
</evidence>
<proteinExistence type="predicted"/>
<dbReference type="AlphaFoldDB" id="A0A2P7NZM5"/>
<evidence type="ECO:0000256" key="1">
    <source>
        <dbReference type="SAM" id="MobiDB-lite"/>
    </source>
</evidence>
<dbReference type="EMBL" id="PXXU01000001">
    <property type="protein sequence ID" value="PSJ18898.1"/>
    <property type="molecule type" value="Genomic_DNA"/>
</dbReference>
<organism evidence="3 4">
    <name type="scientific">Nitrosomonas supralitoralis</name>
    <dbReference type="NCBI Taxonomy" id="2116706"/>
    <lineage>
        <taxon>Bacteria</taxon>
        <taxon>Pseudomonadati</taxon>
        <taxon>Pseudomonadota</taxon>
        <taxon>Betaproteobacteria</taxon>
        <taxon>Nitrosomonadales</taxon>
        <taxon>Nitrosomonadaceae</taxon>
        <taxon>Nitrosomonas</taxon>
    </lineage>
</organism>
<comment type="caution">
    <text evidence="3">The sequence shown here is derived from an EMBL/GenBank/DDBJ whole genome shotgun (WGS) entry which is preliminary data.</text>
</comment>
<keyword evidence="2" id="KW-0732">Signal</keyword>
<dbReference type="Proteomes" id="UP000241912">
    <property type="component" value="Unassembled WGS sequence"/>
</dbReference>
<dbReference type="RefSeq" id="WP_106705282.1">
    <property type="nucleotide sequence ID" value="NZ_PXXU01000001.1"/>
</dbReference>
<gene>
    <name evidence="3" type="ORF">C7H79_00205</name>
</gene>
<feature type="compositionally biased region" description="Basic residues" evidence="1">
    <location>
        <begin position="31"/>
        <end position="51"/>
    </location>
</feature>
<name>A0A2P7NZM5_9PROT</name>
<feature type="chain" id="PRO_5015151558" evidence="2">
    <location>
        <begin position="30"/>
        <end position="111"/>
    </location>
</feature>
<accession>A0A2P7NZM5</accession>
<evidence type="ECO:0000313" key="4">
    <source>
        <dbReference type="Proteomes" id="UP000241912"/>
    </source>
</evidence>
<reference evidence="3 4" key="1">
    <citation type="submission" date="2018-03" db="EMBL/GenBank/DDBJ databases">
        <title>Draft genome of Nitrosomonas supralitoralis APG5.</title>
        <authorList>
            <person name="Urakawa H."/>
            <person name="Lopez J.V."/>
        </authorList>
    </citation>
    <scope>NUCLEOTIDE SEQUENCE [LARGE SCALE GENOMIC DNA]</scope>
    <source>
        <strain evidence="3 4">APG5</strain>
    </source>
</reference>
<keyword evidence="4" id="KW-1185">Reference proteome</keyword>
<feature type="signal peptide" evidence="2">
    <location>
        <begin position="1"/>
        <end position="29"/>
    </location>
</feature>
<sequence>MNTQPTKLIRLLLSLVLAISLVTPSLANAGKGHHHKHHNGHHHKHHHGHHHYNNHGGYGYIYSQPRGYYQPYYPQPRYIYNYNNYPAPVYIPPPQTVMGIGTGNVDFMIRF</sequence>
<feature type="region of interest" description="Disordered" evidence="1">
    <location>
        <begin position="28"/>
        <end position="51"/>
    </location>
</feature>
<protein>
    <submittedName>
        <fullName evidence="3">Uncharacterized protein</fullName>
    </submittedName>
</protein>
<evidence type="ECO:0000313" key="3">
    <source>
        <dbReference type="EMBL" id="PSJ18898.1"/>
    </source>
</evidence>